<dbReference type="EMBL" id="UYJE01008151">
    <property type="protein sequence ID" value="VDI61481.1"/>
    <property type="molecule type" value="Genomic_DNA"/>
</dbReference>
<dbReference type="InterPro" id="IPR035914">
    <property type="entry name" value="Sperma_CUB_dom_sf"/>
</dbReference>
<keyword evidence="1" id="KW-1133">Transmembrane helix</keyword>
<name>A0A8B6GBI1_MYTGA</name>
<keyword evidence="2" id="KW-0732">Signal</keyword>
<evidence type="ECO:0000256" key="2">
    <source>
        <dbReference type="SAM" id="SignalP"/>
    </source>
</evidence>
<organism evidence="3 4">
    <name type="scientific">Mytilus galloprovincialis</name>
    <name type="common">Mediterranean mussel</name>
    <dbReference type="NCBI Taxonomy" id="29158"/>
    <lineage>
        <taxon>Eukaryota</taxon>
        <taxon>Metazoa</taxon>
        <taxon>Spiralia</taxon>
        <taxon>Lophotrochozoa</taxon>
        <taxon>Mollusca</taxon>
        <taxon>Bivalvia</taxon>
        <taxon>Autobranchia</taxon>
        <taxon>Pteriomorphia</taxon>
        <taxon>Mytilida</taxon>
        <taxon>Mytiloidea</taxon>
        <taxon>Mytilidae</taxon>
        <taxon>Mytilinae</taxon>
        <taxon>Mytilus</taxon>
    </lineage>
</organism>
<dbReference type="OrthoDB" id="6154580at2759"/>
<dbReference type="SUPFAM" id="SSF49854">
    <property type="entry name" value="Spermadhesin, CUB domain"/>
    <property type="match status" value="1"/>
</dbReference>
<keyword evidence="1" id="KW-0812">Transmembrane</keyword>
<keyword evidence="1" id="KW-0472">Membrane</keyword>
<comment type="caution">
    <text evidence="3">The sequence shown here is derived from an EMBL/GenBank/DDBJ whole genome shotgun (WGS) entry which is preliminary data.</text>
</comment>
<feature type="chain" id="PRO_5032552063" evidence="2">
    <location>
        <begin position="22"/>
        <end position="504"/>
    </location>
</feature>
<feature type="signal peptide" evidence="2">
    <location>
        <begin position="1"/>
        <end position="21"/>
    </location>
</feature>
<accession>A0A8B6GBI1</accession>
<dbReference type="Proteomes" id="UP000596742">
    <property type="component" value="Unassembled WGS sequence"/>
</dbReference>
<proteinExistence type="predicted"/>
<reference evidence="3" key="1">
    <citation type="submission" date="2018-11" db="EMBL/GenBank/DDBJ databases">
        <authorList>
            <person name="Alioto T."/>
            <person name="Alioto T."/>
        </authorList>
    </citation>
    <scope>NUCLEOTIDE SEQUENCE</scope>
</reference>
<sequence length="504" mass="55306">MYKPSVRVCGWFLLLFQGILTIQLKYYTECYGNTGLQNLQPSCAIREKIAVVGVYAFAKELSTSCPTEVTIFNAAGTPDSCCQYDSDDCYIFYVGSTYRSYYQLCNGNAYCDIQVASVTTPCNQFMYLASTNYMTIYYYCISDQGLDPCTNLNTKDSVVFLWNSAYPLPLSGTSTCTCSVEASCASRIRLKAIDLRLGTTTSCDQSITITDGSTVMVFDCSDNNDYLPTTLYTSTSHFIQIQVVDNLWWSIDGYYFILLEGISSGAELTLSCGSTARNTPTVPFTSLPDCHNTDATTVSTTTPIVTTVSTTKPIVTTDSQTTPIITSDSTTMSIVTTDIQTKQIVTTDITTTSIVTTDSTTTPIVTTTKQNLASSGFTSTEKDTIANRTLTTISSVSESFTETSSIAPKQTTAKNVTITEEQSSPTTNVFLIIGVTATIILTCALVISLMVYRYKIKEKCRKKKVSSIIDEGDIENIPDQIPPLNHCFTERHQRTLDGNDHQQI</sequence>
<dbReference type="AlphaFoldDB" id="A0A8B6GBI1"/>
<feature type="transmembrane region" description="Helical" evidence="1">
    <location>
        <begin position="429"/>
        <end position="454"/>
    </location>
</feature>
<evidence type="ECO:0000313" key="3">
    <source>
        <dbReference type="EMBL" id="VDI61481.1"/>
    </source>
</evidence>
<keyword evidence="4" id="KW-1185">Reference proteome</keyword>
<gene>
    <name evidence="3" type="ORF">MGAL_10B002230</name>
</gene>
<protein>
    <submittedName>
        <fullName evidence="3">Uncharacterized protein</fullName>
    </submittedName>
</protein>
<evidence type="ECO:0000256" key="1">
    <source>
        <dbReference type="SAM" id="Phobius"/>
    </source>
</evidence>
<evidence type="ECO:0000313" key="4">
    <source>
        <dbReference type="Proteomes" id="UP000596742"/>
    </source>
</evidence>